<name>A0A0M0JV31_9EUKA</name>
<dbReference type="PANTHER" id="PTHR22847">
    <property type="entry name" value="WD40 REPEAT PROTEIN"/>
    <property type="match status" value="1"/>
</dbReference>
<dbReference type="SMART" id="SM00320">
    <property type="entry name" value="WD40"/>
    <property type="match status" value="6"/>
</dbReference>
<dbReference type="Gene3D" id="2.130.10.10">
    <property type="entry name" value="YVTN repeat-like/Quinoprotein amine dehydrogenase"/>
    <property type="match status" value="3"/>
</dbReference>
<organism evidence="7 8">
    <name type="scientific">Chrysochromulina tobinii</name>
    <dbReference type="NCBI Taxonomy" id="1460289"/>
    <lineage>
        <taxon>Eukaryota</taxon>
        <taxon>Haptista</taxon>
        <taxon>Haptophyta</taxon>
        <taxon>Prymnesiophyceae</taxon>
        <taxon>Prymnesiales</taxon>
        <taxon>Chrysochromulinaceae</taxon>
        <taxon>Chrysochromulina</taxon>
    </lineage>
</organism>
<dbReference type="Proteomes" id="UP000037460">
    <property type="component" value="Unassembled WGS sequence"/>
</dbReference>
<dbReference type="PRINTS" id="PR00320">
    <property type="entry name" value="GPROTEINBRPT"/>
</dbReference>
<evidence type="ECO:0000259" key="6">
    <source>
        <dbReference type="Pfam" id="PF24883"/>
    </source>
</evidence>
<feature type="repeat" description="WD" evidence="3">
    <location>
        <begin position="1659"/>
        <end position="1700"/>
    </location>
</feature>
<feature type="repeat" description="WD" evidence="3">
    <location>
        <begin position="1169"/>
        <end position="1201"/>
    </location>
</feature>
<feature type="repeat" description="WD" evidence="3">
    <location>
        <begin position="1255"/>
        <end position="1296"/>
    </location>
</feature>
<dbReference type="Pfam" id="PF24883">
    <property type="entry name" value="NPHP3_N"/>
    <property type="match status" value="1"/>
</dbReference>
<dbReference type="PANTHER" id="PTHR22847:SF637">
    <property type="entry name" value="WD REPEAT DOMAIN 5B"/>
    <property type="match status" value="1"/>
</dbReference>
<dbReference type="EMBL" id="JWZX01002234">
    <property type="protein sequence ID" value="KOO30400.1"/>
    <property type="molecule type" value="Genomic_DNA"/>
</dbReference>
<evidence type="ECO:0000256" key="3">
    <source>
        <dbReference type="PROSITE-ProRule" id="PRU00221"/>
    </source>
</evidence>
<dbReference type="CDD" id="cd00200">
    <property type="entry name" value="WD40"/>
    <property type="match status" value="1"/>
</dbReference>
<dbReference type="OrthoDB" id="206617at2759"/>
<dbReference type="SUPFAM" id="SSF52540">
    <property type="entry name" value="P-loop containing nucleoside triphosphate hydrolases"/>
    <property type="match status" value="1"/>
</dbReference>
<dbReference type="InterPro" id="IPR015943">
    <property type="entry name" value="WD40/YVTN_repeat-like_dom_sf"/>
</dbReference>
<keyword evidence="8" id="KW-1185">Reference proteome</keyword>
<dbReference type="Pfam" id="PF00400">
    <property type="entry name" value="WD40"/>
    <property type="match status" value="5"/>
</dbReference>
<protein>
    <submittedName>
        <fullName evidence="7">Wd40 repeat-like protein</fullName>
    </submittedName>
</protein>
<dbReference type="Gene3D" id="3.40.50.300">
    <property type="entry name" value="P-loop containing nucleotide triphosphate hydrolases"/>
    <property type="match status" value="1"/>
</dbReference>
<dbReference type="InterPro" id="IPR041452">
    <property type="entry name" value="APAF1_C"/>
</dbReference>
<comment type="caution">
    <text evidence="7">The sequence shown here is derived from an EMBL/GenBank/DDBJ whole genome shotgun (WGS) entry which is preliminary data.</text>
</comment>
<dbReference type="InterPro" id="IPR020472">
    <property type="entry name" value="WD40_PAC1"/>
</dbReference>
<evidence type="ECO:0000313" key="8">
    <source>
        <dbReference type="Proteomes" id="UP000037460"/>
    </source>
</evidence>
<dbReference type="InterPro" id="IPR019775">
    <property type="entry name" value="WD40_repeat_CS"/>
</dbReference>
<dbReference type="InterPro" id="IPR001680">
    <property type="entry name" value="WD40_rpt"/>
</dbReference>
<dbReference type="GO" id="GO:1990234">
    <property type="term" value="C:transferase complex"/>
    <property type="evidence" value="ECO:0007669"/>
    <property type="project" value="UniProtKB-ARBA"/>
</dbReference>
<keyword evidence="1 3" id="KW-0853">WD repeat</keyword>
<dbReference type="InterPro" id="IPR056884">
    <property type="entry name" value="NPHP3-like_N"/>
</dbReference>
<dbReference type="InterPro" id="IPR036322">
    <property type="entry name" value="WD40_repeat_dom_sf"/>
</dbReference>
<dbReference type="GO" id="GO:0005634">
    <property type="term" value="C:nucleus"/>
    <property type="evidence" value="ECO:0007669"/>
    <property type="project" value="TreeGrafter"/>
</dbReference>
<dbReference type="PROSITE" id="PS50294">
    <property type="entry name" value="WD_REPEATS_REGION"/>
    <property type="match status" value="4"/>
</dbReference>
<feature type="domain" description="Nephrocystin 3-like N-terminal" evidence="6">
    <location>
        <begin position="293"/>
        <end position="455"/>
    </location>
</feature>
<feature type="region of interest" description="Disordered" evidence="4">
    <location>
        <begin position="89"/>
        <end position="112"/>
    </location>
</feature>
<accession>A0A0M0JV31</accession>
<evidence type="ECO:0000313" key="7">
    <source>
        <dbReference type="EMBL" id="KOO30400.1"/>
    </source>
</evidence>
<dbReference type="InterPro" id="IPR027417">
    <property type="entry name" value="P-loop_NTPase"/>
</dbReference>
<feature type="repeat" description="WD" evidence="3">
    <location>
        <begin position="1139"/>
        <end position="1158"/>
    </location>
</feature>
<dbReference type="PROSITE" id="PS00678">
    <property type="entry name" value="WD_REPEATS_1"/>
    <property type="match status" value="1"/>
</dbReference>
<feature type="repeat" description="WD" evidence="3">
    <location>
        <begin position="1212"/>
        <end position="1244"/>
    </location>
</feature>
<evidence type="ECO:0000256" key="2">
    <source>
        <dbReference type="ARBA" id="ARBA00022737"/>
    </source>
</evidence>
<proteinExistence type="predicted"/>
<evidence type="ECO:0000256" key="1">
    <source>
        <dbReference type="ARBA" id="ARBA00022574"/>
    </source>
</evidence>
<dbReference type="PROSITE" id="PS50082">
    <property type="entry name" value="WD_REPEATS_2"/>
    <property type="match status" value="5"/>
</dbReference>
<dbReference type="SUPFAM" id="SSF50978">
    <property type="entry name" value="WD40 repeat-like"/>
    <property type="match status" value="2"/>
</dbReference>
<gene>
    <name evidence="7" type="ORF">Ctob_007855</name>
</gene>
<evidence type="ECO:0000256" key="4">
    <source>
        <dbReference type="SAM" id="MobiDB-lite"/>
    </source>
</evidence>
<reference evidence="8" key="1">
    <citation type="journal article" date="2015" name="PLoS Genet.">
        <title>Genome Sequence and Transcriptome Analyses of Chrysochromulina tobin: Metabolic Tools for Enhanced Algal Fitness in the Prominent Order Prymnesiales (Haptophyceae).</title>
        <authorList>
            <person name="Hovde B.T."/>
            <person name="Deodato C.R."/>
            <person name="Hunsperger H.M."/>
            <person name="Ryken S.A."/>
            <person name="Yost W."/>
            <person name="Jha R.K."/>
            <person name="Patterson J."/>
            <person name="Monnat R.J. Jr."/>
            <person name="Barlow S.B."/>
            <person name="Starkenburg S.R."/>
            <person name="Cattolico R.A."/>
        </authorList>
    </citation>
    <scope>NUCLEOTIDE SEQUENCE</scope>
    <source>
        <strain evidence="8">CCMP291</strain>
    </source>
</reference>
<evidence type="ECO:0000259" key="5">
    <source>
        <dbReference type="Pfam" id="PF17908"/>
    </source>
</evidence>
<sequence>MDPKEGDYVRFKHIGVETTGTVIKRSGPHIRVQPKDGGATLWKELSELLPLASAVNEASEVAELQRLFSSGPSSARANAWSARGVRAAAKQTVSERPNKIGMPKPAAGPLRSAPPEMKRELFDEAALQPPHRTAMGPAQENAFLDDGDDTNLDGIDDNVAVAAQAAQVAEAEAEAKSSGERLAGMMRVRGGMGAGASALTVESSDADIKAAYEGASAQERSVFLVEVGEQEKRKLVSLGLDVPVAAPSGLTPGASALSESHTLGQLSVPPTLDLKPHDFRELWREKKSAHLQGTREWAFAEILKWLDDPASPQLFWLMGGGGTGKSVLTAELLDRVINRTVAWHFCRHDNPAQSAPGSLLRSLAAMLAHRLPGYKEKLEATGLPGEAVDDPAELFTALFETPLLVSKVQAPERPLLIILDALDELPKESQKPLLAVIASQLSRLPPWLKLFVTSREEPQIRRVLSSFTPKELRADEAKNRADVEVYLRTIARQHIKGEASIADIEADVKRTYGIDMKGKLAVLQKPMEMSKAIYAKVREKVSAEEGYKKLIAVPEKRNADLVQVSDDLHTVHVKQAPEAQEKLELLIADKWEADPNKATLRHPVQGKARAWVEFADSPGVKSEPRVSEKMKNDYGGHANKLKDLARLTLRFSSCSRMAHALAEGLKGAGIEVLTLKNKYASPTPMGYSDFNSCAGVVLSDGTTYVCEIQLNHVDMLAAKKEAHVHYEKVREELPALCQGTMVDAGELEAFIVGRLSTSSLDAAVEALSAKAEGLFLYAYMLGQHLESEAKKGHEIHFENLDSLPAGLGEVYAVNFKRAFPEGQVDPAWTAAKPLVELIAAAREPITVAMAAALLRWDDGQQERALETTAHLFPVRDGKFHVFHKTIVDWLTGEISEGSSIREPSAEFKVQRKDGHAMLAEGFIAWRTTTRPTEGRAPDDVATYYWLRHGILHLCRADGQGAKAAFAAQAAQVYATDLALLRDRVDRGLLSSVAKDYLELRGVDNVDLADATEMRQFVGKYMDVLQRDKGAAVMQLALQQPDASAVFRAAALQLSSKQPTRVLMWRNKSQEKDACIGTLSHKEEVSSVAVGSTRIVSGSGNSIFVYDTESQELIEEIQGTSRVQSVAIWDDGKDGDKVTNQSKSLIVAGFEDGTIKVWDSGGLELFNEKMNAHSSYVMSVAFSPDGTKIVSGSADKTIKVWDSVKLEMLSEKTNAHSEAVASVAFSPDGTKIVSGSWDKTIKVWDSDALGLLSEKTNAHSSSIRSVAFSPDGTKIVSACNGGTIKVWDADSFNLLETRPGEAMAFSKEAEGVVRDGATIRMKDGGGAFYAPSPISCVAVSWPRIAAGAQSGELYHLEVMITKLERRLALLEAGVCDACRSVKVCKRLRDDPAAKLVQMGADAAARTKRSRYKGAPLAARECTNLITTLLVEQQGRCASCKHEVTLAADAGIYMASLDKMGARYDDGNVQVLCFGCQRLFNDLGALDRAELTRAIVHANAAPRPRLVSSLPMDFESSVATKLKQMHQREVVTNVPLSATKGDLFMWSFDRVIAGTDYALDTIQPVLHRYNDAKYVWDDKTARGWLDGFVRANGGRPHVIDLDATEGSSDNPVAVELYIVGKKSNVLVANFYISQILAIYTSASTPPIYKVLCKLELLSEKTNAHSSYVMSVAFSPDGIKIVSGSRDKTIKIWDADSFNLLETRPGEAMAFSKEAEGELYHLEVI</sequence>
<feature type="domain" description="APAF-1 helical" evidence="5">
    <location>
        <begin position="942"/>
        <end position="1051"/>
    </location>
</feature>
<keyword evidence="2" id="KW-0677">Repeat</keyword>
<dbReference type="Pfam" id="PF17908">
    <property type="entry name" value="APAF1_C"/>
    <property type="match status" value="1"/>
</dbReference>
<dbReference type="Gene3D" id="1.25.40.370">
    <property type="match status" value="1"/>
</dbReference>